<dbReference type="GO" id="GO:0016641">
    <property type="term" value="F:oxidoreductase activity, acting on the CH-NH2 group of donors, oxygen as acceptor"/>
    <property type="evidence" value="ECO:0007669"/>
    <property type="project" value="InterPro"/>
</dbReference>
<evidence type="ECO:0000259" key="16">
    <source>
        <dbReference type="PROSITE" id="PS50287"/>
    </source>
</evidence>
<keyword evidence="2 14" id="KW-0963">Cytoplasm</keyword>
<dbReference type="FunFam" id="1.20.120.420:FF:000003">
    <property type="entry name" value="Methylthioribose-1-phosphate isomerase"/>
    <property type="match status" value="1"/>
</dbReference>
<dbReference type="GO" id="GO:0005634">
    <property type="term" value="C:nucleus"/>
    <property type="evidence" value="ECO:0007669"/>
    <property type="project" value="UniProtKB-SubCell"/>
</dbReference>
<dbReference type="PANTHER" id="PTHR43475">
    <property type="entry name" value="METHYLTHIORIBOSE-1-PHOSPHATE ISOMERASE"/>
    <property type="match status" value="1"/>
</dbReference>
<dbReference type="PROSITE" id="PS00926">
    <property type="entry name" value="LYSYL_OXIDASE"/>
    <property type="match status" value="1"/>
</dbReference>
<evidence type="ECO:0000256" key="4">
    <source>
        <dbReference type="ARBA" id="ARBA00022692"/>
    </source>
</evidence>
<comment type="similarity">
    <text evidence="14">Belongs to the eIF-2B alpha/beta/delta subunits family. MtnA subfamily.</text>
</comment>
<dbReference type="STRING" id="67801.A0A1B0BSJ1"/>
<dbReference type="InterPro" id="IPR027363">
    <property type="entry name" value="M1Pi_N"/>
</dbReference>
<dbReference type="SMART" id="SM00202">
    <property type="entry name" value="SR"/>
    <property type="match status" value="1"/>
</dbReference>
<dbReference type="Gene3D" id="3.40.50.10470">
    <property type="entry name" value="Translation initiation factor eif-2b, domain 2"/>
    <property type="match status" value="2"/>
</dbReference>
<comment type="caution">
    <text evidence="15">Lacks conserved residue(s) required for the propagation of feature annotation.</text>
</comment>
<dbReference type="InterPro" id="IPR001190">
    <property type="entry name" value="SRCR"/>
</dbReference>
<dbReference type="EC" id="5.3.1.23" evidence="14"/>
<dbReference type="HAMAP" id="MF_01678">
    <property type="entry name" value="Salvage_MtnA"/>
    <property type="match status" value="2"/>
</dbReference>
<dbReference type="SUPFAM" id="SSF56487">
    <property type="entry name" value="SRCR-like"/>
    <property type="match status" value="1"/>
</dbReference>
<keyword evidence="12 14" id="KW-0413">Isomerase</keyword>
<evidence type="ECO:0000256" key="3">
    <source>
        <dbReference type="ARBA" id="ARBA00022605"/>
    </source>
</evidence>
<comment type="pathway">
    <text evidence="14">Amino-acid biosynthesis; L-methionine biosynthesis via salvage pathway; L-methionine from S-methyl-5-thio-alpha-D-ribose 1-phosphate: step 1/6.</text>
</comment>
<keyword evidence="8" id="KW-0472">Membrane</keyword>
<evidence type="ECO:0000256" key="6">
    <source>
        <dbReference type="ARBA" id="ARBA00022737"/>
    </source>
</evidence>
<evidence type="ECO:0000256" key="8">
    <source>
        <dbReference type="ARBA" id="ARBA00023136"/>
    </source>
</evidence>
<dbReference type="SUPFAM" id="SSF100950">
    <property type="entry name" value="NagB/RpiA/CoA transferase-like"/>
    <property type="match status" value="2"/>
</dbReference>
<dbReference type="InterPro" id="IPR011559">
    <property type="entry name" value="Initiation_fac_2B_a/b/d"/>
</dbReference>
<feature type="active site" description="Proton donor" evidence="14">
    <location>
        <position position="246"/>
    </location>
</feature>
<feature type="site" description="Transition state stabilizer" evidence="14">
    <location>
        <position position="166"/>
    </location>
</feature>
<dbReference type="PRINTS" id="PR00258">
    <property type="entry name" value="SPERACTRCPTR"/>
</dbReference>
<dbReference type="InterPro" id="IPR037171">
    <property type="entry name" value="NagB/RpiA_transferase-like"/>
</dbReference>
<dbReference type="GO" id="GO:0016020">
    <property type="term" value="C:membrane"/>
    <property type="evidence" value="ECO:0007669"/>
    <property type="project" value="UniProtKB-SubCell"/>
</dbReference>
<keyword evidence="11" id="KW-0325">Glycoprotein</keyword>
<keyword evidence="3 14" id="KW-0028">Amino-acid biosynthesis</keyword>
<dbReference type="Gene3D" id="3.10.250.10">
    <property type="entry name" value="SRCR-like domain"/>
    <property type="match status" value="1"/>
</dbReference>
<protein>
    <recommendedName>
        <fullName evidence="14">Methylthioribose-1-phosphate isomerase</fullName>
        <shortName evidence="14">M1Pi</shortName>
        <shortName evidence="14">MTR-1-P isomerase</shortName>
        <ecNumber evidence="14">5.3.1.23</ecNumber>
    </recommendedName>
    <alternativeName>
        <fullName evidence="14">S-methyl-5-thioribose-1-phosphate isomerase</fullName>
    </alternativeName>
    <alternativeName>
        <fullName evidence="14">Translation initiation factor eIF-2B subunit alpha/beta/delta-like protein</fullName>
    </alternativeName>
</protein>
<dbReference type="InterPro" id="IPR042529">
    <property type="entry name" value="IF_2B-like_C"/>
</dbReference>
<dbReference type="Proteomes" id="UP000092460">
    <property type="component" value="Unassembled WGS sequence"/>
</dbReference>
<dbReference type="NCBIfam" id="TIGR00512">
    <property type="entry name" value="salvage_mtnA"/>
    <property type="match status" value="2"/>
</dbReference>
<keyword evidence="6" id="KW-0677">Repeat</keyword>
<evidence type="ECO:0000256" key="9">
    <source>
        <dbReference type="ARBA" id="ARBA00023157"/>
    </source>
</evidence>
<keyword evidence="13 14" id="KW-0539">Nucleus</keyword>
<name>A0A1B0BSJ1_9MUSC</name>
<evidence type="ECO:0000256" key="13">
    <source>
        <dbReference type="ARBA" id="ARBA00023242"/>
    </source>
</evidence>
<dbReference type="FunFam" id="1.20.120.420:FF:000010">
    <property type="entry name" value="Methylthioribose-1-phosphate isomerase"/>
    <property type="match status" value="1"/>
</dbReference>
<dbReference type="VEuPathDB" id="VectorBase:GPPI039253"/>
<dbReference type="FunFam" id="3.40.50.10470:FF:000003">
    <property type="entry name" value="Methylthioribose-1-phosphate isomerase"/>
    <property type="match status" value="2"/>
</dbReference>
<evidence type="ECO:0000256" key="10">
    <source>
        <dbReference type="ARBA" id="ARBA00023167"/>
    </source>
</evidence>
<reference evidence="18" key="1">
    <citation type="submission" date="2015-01" db="EMBL/GenBank/DDBJ databases">
        <authorList>
            <person name="Aksoy S."/>
            <person name="Warren W."/>
            <person name="Wilson R.K."/>
        </authorList>
    </citation>
    <scope>NUCLEOTIDE SEQUENCE [LARGE SCALE GENOMIC DNA]</scope>
    <source>
        <strain evidence="18">IAEA</strain>
    </source>
</reference>
<feature type="site" description="Transition state stabilizer" evidence="14">
    <location>
        <position position="824"/>
    </location>
</feature>
<dbReference type="Pfam" id="PF00530">
    <property type="entry name" value="SRCR"/>
    <property type="match status" value="1"/>
</dbReference>
<comment type="subcellular location">
    <subcellularLocation>
        <location evidence="14">Cytoplasm</location>
    </subcellularLocation>
    <subcellularLocation>
        <location evidence="14">Nucleus</location>
    </subcellularLocation>
    <subcellularLocation>
        <location evidence="1">Membrane</location>
        <topology evidence="1">Single-pass membrane protein</topology>
    </subcellularLocation>
</comment>
<evidence type="ECO:0000313" key="17">
    <source>
        <dbReference type="EnsemblMetazoa" id="GPPI039253-PA"/>
    </source>
</evidence>
<evidence type="ECO:0000256" key="7">
    <source>
        <dbReference type="ARBA" id="ARBA00022989"/>
    </source>
</evidence>
<dbReference type="GO" id="GO:0046523">
    <property type="term" value="F:S-methyl-5-thioribose-1-phosphate isomerase activity"/>
    <property type="evidence" value="ECO:0007669"/>
    <property type="project" value="UniProtKB-UniRule"/>
</dbReference>
<evidence type="ECO:0000256" key="12">
    <source>
        <dbReference type="ARBA" id="ARBA00023235"/>
    </source>
</evidence>
<dbReference type="NCBIfam" id="TIGR00524">
    <property type="entry name" value="eIF-2B_rel"/>
    <property type="match status" value="2"/>
</dbReference>
<dbReference type="EnsemblMetazoa" id="GPPI039253-RA">
    <property type="protein sequence ID" value="GPPI039253-PA"/>
    <property type="gene ID" value="GPPI039253"/>
</dbReference>
<dbReference type="Pfam" id="PF01186">
    <property type="entry name" value="Lysyl_oxidase"/>
    <property type="match status" value="1"/>
</dbReference>
<keyword evidence="4" id="KW-0812">Transmembrane</keyword>
<evidence type="ECO:0000256" key="2">
    <source>
        <dbReference type="ARBA" id="ARBA00022490"/>
    </source>
</evidence>
<dbReference type="GO" id="GO:0005507">
    <property type="term" value="F:copper ion binding"/>
    <property type="evidence" value="ECO:0007669"/>
    <property type="project" value="InterPro"/>
</dbReference>
<dbReference type="PANTHER" id="PTHR43475:SF1">
    <property type="entry name" value="METHYLTHIORIBOSE-1-PHOSPHATE ISOMERASE"/>
    <property type="match status" value="1"/>
</dbReference>
<dbReference type="AlphaFoldDB" id="A0A1B0BSJ1"/>
<evidence type="ECO:0000256" key="15">
    <source>
        <dbReference type="PROSITE-ProRule" id="PRU00196"/>
    </source>
</evidence>
<feature type="active site" description="Proton donor" evidence="14">
    <location>
        <position position="904"/>
    </location>
</feature>
<evidence type="ECO:0000256" key="14">
    <source>
        <dbReference type="HAMAP-Rule" id="MF_03119"/>
    </source>
</evidence>
<dbReference type="EMBL" id="JXJN01019729">
    <property type="status" value="NOT_ANNOTATED_CDS"/>
    <property type="molecule type" value="Genomic_DNA"/>
</dbReference>
<keyword evidence="9 15" id="KW-1015">Disulfide bond</keyword>
<comment type="catalytic activity">
    <reaction evidence="14">
        <text>5-(methylsulfanyl)-alpha-D-ribose 1-phosphate = 5-(methylsulfanyl)-D-ribulose 1-phosphate</text>
        <dbReference type="Rhea" id="RHEA:19989"/>
        <dbReference type="ChEBI" id="CHEBI:58533"/>
        <dbReference type="ChEBI" id="CHEBI:58548"/>
        <dbReference type="EC" id="5.3.1.23"/>
    </reaction>
</comment>
<evidence type="ECO:0000313" key="18">
    <source>
        <dbReference type="Proteomes" id="UP000092460"/>
    </source>
</evidence>
<feature type="domain" description="SRCR" evidence="16">
    <location>
        <begin position="384"/>
        <end position="496"/>
    </location>
</feature>
<dbReference type="InterPro" id="IPR005251">
    <property type="entry name" value="IF-M1Pi"/>
</dbReference>
<keyword evidence="7" id="KW-1133">Transmembrane helix</keyword>
<dbReference type="GO" id="GO:0019509">
    <property type="term" value="P:L-methionine salvage from methylthioadenosine"/>
    <property type="evidence" value="ECO:0007669"/>
    <property type="project" value="UniProtKB-UniRule"/>
</dbReference>
<dbReference type="FunFam" id="3.10.250.10:FF:000016">
    <property type="entry name" value="Scavenger receptor cysteine-rich protein type 12"/>
    <property type="match status" value="1"/>
</dbReference>
<proteinExistence type="inferred from homology"/>
<sequence length="1014" mass="111866">MPLQSVKYAPGKLEILDQLLLPVQSKYLAVKGVEDGWKAINKMQVRGAPAIAIVGCLSLAVEIFPDTYDSKKTLRQEIEGKLNYLVSARPTAVNMKIAADELIALANDLTKDDSINVEQMKERFLAATEAMLQKDIDDNRAIGANGASIILKNLKKEGPVRILTHCNTGSLATAGYGTALGVVRKLHELKKLEHVYCTETRPYNQGARLTAYELVHDQLPATLVLDSMVAALLRAKNIAAVVVGADRVAANGDTANKIGTYQIAVIARHHDVPFFVAAPLTSIDLQIPSGDHIIIEERPDREMTHVGEHRIAAPGINCWNPAFDVTPASLISGIITERGVFSPQKLKSEITAFLEALTYLSIVEVANTIQQPLNVETNYRNMRLRLNKSHVDGVNEGTVREGRVEVSFDLGQSWGTICGTYWSFREANVVCRQLNLGYAVSTAQSLTYGDSKRYPWKMVGTLCRGTEASLRDCFREKDYPKFCDSSNTKLAVVRCVEKLSDLNLDLAVTEMSAFLDTRPLSNLTCAMEEKCLAPDAYEIRTSQPDAERKLLRFSTRAENMGTADFNPYANYANWQWHQCHEHYHSMETFATFDIYDRHYKKQAEGHKASFCLRDTGCRTGITPRYTCGNVTQGITVGCWDTYNTQLDCQWLDVTNLAKNNTYILRVALNPDYLIGEMSYENNGAECLLYYTGNQSTTTLSQCVRGAPAIAIVGCLSLAVEIFPDTYDSKKTLRQEIEGKLNYLVSARPTAVNMKIAADELIALANDLTKDDSINVEQMKERFLAATEAMLQKDIDDNRAIGANGASIILKNLKKEGPVRILTHCNTGSLATAGYGTALGVVRKLHELKKLEHVYCTETRPYNQGARLTAYELVHDQLPATLVLDSMVAALLRAKNIAAVVVGADRVAANGDTANKIGTYQIAVIARHHDVPFFVAAPLTSIDLQIPSGDHIIIEERPDREMTHVGEHRIAAPGINCWNPAFDVTPASLISGIITERGVFSPQKLKSEITAFLEA</sequence>
<accession>A0A1B0BSJ1</accession>
<keyword evidence="10 14" id="KW-0486">Methionine biosynthesis</keyword>
<dbReference type="GO" id="GO:0005737">
    <property type="term" value="C:cytoplasm"/>
    <property type="evidence" value="ECO:0007669"/>
    <property type="project" value="UniProtKB-SubCell"/>
</dbReference>
<keyword evidence="5" id="KW-0732">Signal</keyword>
<dbReference type="Gene3D" id="1.20.120.420">
    <property type="entry name" value="translation initiation factor eif-2b, domain 1"/>
    <property type="match status" value="2"/>
</dbReference>
<dbReference type="InterPro" id="IPR036772">
    <property type="entry name" value="SRCR-like_dom_sf"/>
</dbReference>
<dbReference type="PROSITE" id="PS50287">
    <property type="entry name" value="SRCR_2"/>
    <property type="match status" value="1"/>
</dbReference>
<evidence type="ECO:0000256" key="5">
    <source>
        <dbReference type="ARBA" id="ARBA00022729"/>
    </source>
</evidence>
<dbReference type="PRINTS" id="PR00074">
    <property type="entry name" value="LYSYLOXIDASE"/>
</dbReference>
<dbReference type="InterPro" id="IPR019828">
    <property type="entry name" value="Lysyl_oxidase_CS"/>
</dbReference>
<dbReference type="InterPro" id="IPR000649">
    <property type="entry name" value="IF-2B-related"/>
</dbReference>
<reference evidence="17" key="2">
    <citation type="submission" date="2020-05" db="UniProtKB">
        <authorList>
            <consortium name="EnsemblMetazoa"/>
        </authorList>
    </citation>
    <scope>IDENTIFICATION</scope>
    <source>
        <strain evidence="17">IAEA</strain>
    </source>
</reference>
<comment type="function">
    <text evidence="14">Catalyzes the interconversion of methylthioribose-1-phosphate (MTR-1-P) into methylthioribulose-1-phosphate (MTRu-1-P).</text>
</comment>
<evidence type="ECO:0000256" key="1">
    <source>
        <dbReference type="ARBA" id="ARBA00004167"/>
    </source>
</evidence>
<dbReference type="NCBIfam" id="NF004326">
    <property type="entry name" value="PRK05720.1"/>
    <property type="match status" value="2"/>
</dbReference>
<organism evidence="17 18">
    <name type="scientific">Glossina palpalis gambiensis</name>
    <dbReference type="NCBI Taxonomy" id="67801"/>
    <lineage>
        <taxon>Eukaryota</taxon>
        <taxon>Metazoa</taxon>
        <taxon>Ecdysozoa</taxon>
        <taxon>Arthropoda</taxon>
        <taxon>Hexapoda</taxon>
        <taxon>Insecta</taxon>
        <taxon>Pterygota</taxon>
        <taxon>Neoptera</taxon>
        <taxon>Endopterygota</taxon>
        <taxon>Diptera</taxon>
        <taxon>Brachycera</taxon>
        <taxon>Muscomorpha</taxon>
        <taxon>Hippoboscoidea</taxon>
        <taxon>Glossinidae</taxon>
        <taxon>Glossina</taxon>
    </lineage>
</organism>
<dbReference type="InterPro" id="IPR001695">
    <property type="entry name" value="Lysyl_oxidase"/>
</dbReference>
<dbReference type="Pfam" id="PF01008">
    <property type="entry name" value="IF-2B"/>
    <property type="match status" value="2"/>
</dbReference>
<evidence type="ECO:0000256" key="11">
    <source>
        <dbReference type="ARBA" id="ARBA00023180"/>
    </source>
</evidence>
<feature type="disulfide bond" evidence="15">
    <location>
        <begin position="463"/>
        <end position="473"/>
    </location>
</feature>
<keyword evidence="18" id="KW-1185">Reference proteome</keyword>
<dbReference type="UniPathway" id="UPA00904">
    <property type="reaction ID" value="UER00874"/>
</dbReference>